<dbReference type="RefSeq" id="WP_148321788.1">
    <property type="nucleotide sequence ID" value="NZ_JACJLL010000072.1"/>
</dbReference>
<evidence type="ECO:0000313" key="1">
    <source>
        <dbReference type="EMBL" id="MBM6819936.1"/>
    </source>
</evidence>
<gene>
    <name evidence="1" type="ORF">H6A19_11425</name>
</gene>
<organism evidence="1 2">
    <name type="scientific">Clostridium saudiense</name>
    <dbReference type="NCBI Taxonomy" id="1414720"/>
    <lineage>
        <taxon>Bacteria</taxon>
        <taxon>Bacillati</taxon>
        <taxon>Bacillota</taxon>
        <taxon>Clostridia</taxon>
        <taxon>Eubacteriales</taxon>
        <taxon>Clostridiaceae</taxon>
        <taxon>Clostridium</taxon>
    </lineage>
</organism>
<name>A0ABS2FI02_9CLOT</name>
<keyword evidence="2" id="KW-1185">Reference proteome</keyword>
<protein>
    <submittedName>
        <fullName evidence="1">Uncharacterized protein</fullName>
    </submittedName>
</protein>
<proteinExistence type="predicted"/>
<reference evidence="1 2" key="1">
    <citation type="journal article" date="2021" name="Sci. Rep.">
        <title>The distribution of antibiotic resistance genes in chicken gut microbiota commensals.</title>
        <authorList>
            <person name="Juricova H."/>
            <person name="Matiasovicova J."/>
            <person name="Kubasova T."/>
            <person name="Cejkova D."/>
            <person name="Rychlik I."/>
        </authorList>
    </citation>
    <scope>NUCLEOTIDE SEQUENCE [LARGE SCALE GENOMIC DNA]</scope>
    <source>
        <strain evidence="1 2">An435</strain>
    </source>
</reference>
<sequence>MQESQIIKILNENELSDIEVLKKGEDFVLINFYFDFDKDVLDAAKAYSNEESNLEEYSKEWYNEYYFPYLYDFANDEVLEIIEDIIEELEIEGEMMAIQMTEKTRDYVQFMALFTEEDSNISIEEVVKDYMSK</sequence>
<comment type="caution">
    <text evidence="1">The sequence shown here is derived from an EMBL/GenBank/DDBJ whole genome shotgun (WGS) entry which is preliminary data.</text>
</comment>
<accession>A0ABS2FI02</accession>
<dbReference type="EMBL" id="JACJLL010000072">
    <property type="protein sequence ID" value="MBM6819936.1"/>
    <property type="molecule type" value="Genomic_DNA"/>
</dbReference>
<dbReference type="Proteomes" id="UP000767334">
    <property type="component" value="Unassembled WGS sequence"/>
</dbReference>
<evidence type="ECO:0000313" key="2">
    <source>
        <dbReference type="Proteomes" id="UP000767334"/>
    </source>
</evidence>